<protein>
    <submittedName>
        <fullName evidence="7">Transcriptional regulator PtsJ</fullName>
    </submittedName>
</protein>
<name>A0A6M3ZKQ7_9BURK</name>
<evidence type="ECO:0000256" key="3">
    <source>
        <dbReference type="ARBA" id="ARBA00023015"/>
    </source>
</evidence>
<dbReference type="CDD" id="cd07377">
    <property type="entry name" value="WHTH_GntR"/>
    <property type="match status" value="1"/>
</dbReference>
<keyword evidence="3" id="KW-0805">Transcription regulation</keyword>
<dbReference type="EMBL" id="CP008956">
    <property type="protein sequence ID" value="QJP99185.1"/>
    <property type="molecule type" value="Genomic_DNA"/>
</dbReference>
<organism evidence="7 8">
    <name type="scientific">Herbaspirillum rubrisubalbicans Os34</name>
    <dbReference type="NCBI Taxonomy" id="1235827"/>
    <lineage>
        <taxon>Bacteria</taxon>
        <taxon>Pseudomonadati</taxon>
        <taxon>Pseudomonadota</taxon>
        <taxon>Betaproteobacteria</taxon>
        <taxon>Burkholderiales</taxon>
        <taxon>Oxalobacteraceae</taxon>
        <taxon>Herbaspirillum</taxon>
    </lineage>
</organism>
<dbReference type="SUPFAM" id="SSF46785">
    <property type="entry name" value="Winged helix' DNA-binding domain"/>
    <property type="match status" value="1"/>
</dbReference>
<dbReference type="Pfam" id="PF00155">
    <property type="entry name" value="Aminotran_1_2"/>
    <property type="match status" value="1"/>
</dbReference>
<evidence type="ECO:0000256" key="5">
    <source>
        <dbReference type="ARBA" id="ARBA00023163"/>
    </source>
</evidence>
<dbReference type="PANTHER" id="PTHR46577">
    <property type="entry name" value="HTH-TYPE TRANSCRIPTIONAL REGULATORY PROTEIN GABR"/>
    <property type="match status" value="1"/>
</dbReference>
<dbReference type="GO" id="GO:0003677">
    <property type="term" value="F:DNA binding"/>
    <property type="evidence" value="ECO:0007669"/>
    <property type="project" value="UniProtKB-KW"/>
</dbReference>
<proteinExistence type="inferred from homology"/>
<dbReference type="InterPro" id="IPR036388">
    <property type="entry name" value="WH-like_DNA-bd_sf"/>
</dbReference>
<dbReference type="PANTHER" id="PTHR46577:SF1">
    <property type="entry name" value="HTH-TYPE TRANSCRIPTIONAL REGULATORY PROTEIN GABR"/>
    <property type="match status" value="1"/>
</dbReference>
<dbReference type="AlphaFoldDB" id="A0A6M3ZKQ7"/>
<dbReference type="GO" id="GO:0030170">
    <property type="term" value="F:pyridoxal phosphate binding"/>
    <property type="evidence" value="ECO:0007669"/>
    <property type="project" value="InterPro"/>
</dbReference>
<reference evidence="7 8" key="1">
    <citation type="journal article" date="2012" name="J. Bacteriol.">
        <title>Genome sequence of the pathogenic Herbaspirillum seropedicae strain Os34, isolated from rice roots.</title>
        <authorList>
            <person name="Ye W."/>
            <person name="Ye S."/>
            <person name="Liu J."/>
            <person name="Chang S."/>
            <person name="Chen M."/>
            <person name="Zhu B."/>
            <person name="Guo L."/>
            <person name="An Q."/>
        </authorList>
    </citation>
    <scope>NUCLEOTIDE SEQUENCE [LARGE SCALE GENOMIC DNA]</scope>
    <source>
        <strain evidence="7 8">Os34</strain>
    </source>
</reference>
<dbReference type="GO" id="GO:0003700">
    <property type="term" value="F:DNA-binding transcription factor activity"/>
    <property type="evidence" value="ECO:0007669"/>
    <property type="project" value="InterPro"/>
</dbReference>
<dbReference type="Gene3D" id="1.10.10.10">
    <property type="entry name" value="Winged helix-like DNA-binding domain superfamily/Winged helix DNA-binding domain"/>
    <property type="match status" value="1"/>
</dbReference>
<gene>
    <name evidence="7" type="ORF">C798_02755</name>
</gene>
<evidence type="ECO:0000256" key="2">
    <source>
        <dbReference type="ARBA" id="ARBA00022898"/>
    </source>
</evidence>
<dbReference type="Pfam" id="PF00392">
    <property type="entry name" value="GntR"/>
    <property type="match status" value="1"/>
</dbReference>
<dbReference type="PRINTS" id="PR00035">
    <property type="entry name" value="HTHGNTR"/>
</dbReference>
<keyword evidence="2" id="KW-0663">Pyridoxal phosphate</keyword>
<dbReference type="InterPro" id="IPR015424">
    <property type="entry name" value="PyrdxlP-dep_Trfase"/>
</dbReference>
<feature type="domain" description="HTH gntR-type" evidence="6">
    <location>
        <begin position="5"/>
        <end position="73"/>
    </location>
</feature>
<comment type="similarity">
    <text evidence="1">In the C-terminal section; belongs to the class-I pyridoxal-phosphate-dependent aminotransferase family.</text>
</comment>
<dbReference type="Proteomes" id="UP000501648">
    <property type="component" value="Chromosome"/>
</dbReference>
<evidence type="ECO:0000256" key="4">
    <source>
        <dbReference type="ARBA" id="ARBA00023125"/>
    </source>
</evidence>
<dbReference type="InterPro" id="IPR000524">
    <property type="entry name" value="Tscrpt_reg_HTH_GntR"/>
</dbReference>
<dbReference type="Gene3D" id="3.40.640.10">
    <property type="entry name" value="Type I PLP-dependent aspartate aminotransferase-like (Major domain)"/>
    <property type="match status" value="1"/>
</dbReference>
<evidence type="ECO:0000313" key="7">
    <source>
        <dbReference type="EMBL" id="QJP99185.1"/>
    </source>
</evidence>
<evidence type="ECO:0000256" key="1">
    <source>
        <dbReference type="ARBA" id="ARBA00005384"/>
    </source>
</evidence>
<accession>A0A6M3ZKQ7</accession>
<dbReference type="SMART" id="SM00345">
    <property type="entry name" value="HTH_GNTR"/>
    <property type="match status" value="1"/>
</dbReference>
<evidence type="ECO:0000313" key="8">
    <source>
        <dbReference type="Proteomes" id="UP000501648"/>
    </source>
</evidence>
<evidence type="ECO:0000259" key="6">
    <source>
        <dbReference type="PROSITE" id="PS50949"/>
    </source>
</evidence>
<keyword evidence="4" id="KW-0238">DNA-binding</keyword>
<dbReference type="PROSITE" id="PS50949">
    <property type="entry name" value="HTH_GNTR"/>
    <property type="match status" value="1"/>
</dbReference>
<dbReference type="NCBIfam" id="NF012025">
    <property type="entry name" value="PRK15481.1"/>
    <property type="match status" value="1"/>
</dbReference>
<keyword evidence="5" id="KW-0804">Transcription</keyword>
<dbReference type="InterPro" id="IPR015421">
    <property type="entry name" value="PyrdxlP-dep_Trfase_major"/>
</dbReference>
<dbReference type="InterPro" id="IPR036390">
    <property type="entry name" value="WH_DNA-bd_sf"/>
</dbReference>
<dbReference type="InterPro" id="IPR004839">
    <property type="entry name" value="Aminotransferase_I/II_large"/>
</dbReference>
<dbReference type="RefSeq" id="WP_017455348.1">
    <property type="nucleotide sequence ID" value="NZ_CP008956.1"/>
</dbReference>
<sequence>MKIQGKTAADIFECVRALVQTERLQAGQALPPVRELAEQLGLNRNTVAAAYRRLATAGIAITQGRLGTVIRAPAPLGEEEGSQGDTALTDLADGNPNPAWLPDLAQTWRSIAYQPRLYGAPTVNAGLAQFMMQWCRPDCPPEFEVDLTHGAVDAIERLLAAHLRHGDKVAVEDPCFLASINLLRNSGWQSVGVGMDEQGMLPEALQAALNRGVQALILTPRAHNPTGASLSRRRARALSAILEKHPHVLVIVDDHFALLSGQPYHSVIPRQASRWALVRSFSKALGPDVRVAAVASDAATSRLLRTRLSAGSNWVSHFLQDAIEFTITQPETASLMQRARSAYGQCRQELESALAAQDIACWSQGDGLNLWLPLPSSTDDQAVALAMARQGWLVRPGSVFAVQQAVSGLRITVSTLDEDLSQALAADLRQCLG</sequence>
<dbReference type="SUPFAM" id="SSF53383">
    <property type="entry name" value="PLP-dependent transferases"/>
    <property type="match status" value="1"/>
</dbReference>
<dbReference type="InterPro" id="IPR051446">
    <property type="entry name" value="HTH_trans_reg/aminotransferase"/>
</dbReference>
<dbReference type="CDD" id="cd00609">
    <property type="entry name" value="AAT_like"/>
    <property type="match status" value="1"/>
</dbReference>